<evidence type="ECO:0000313" key="1">
    <source>
        <dbReference type="EMBL" id="CAF1129599.1"/>
    </source>
</evidence>
<accession>A0A814R6L3</accession>
<name>A0A814R6L3_9BILA</name>
<gene>
    <name evidence="1" type="ORF">BJG266_LOCUS22923</name>
    <name evidence="2" type="ORF">QVE165_LOCUS46860</name>
</gene>
<dbReference type="Proteomes" id="UP000663877">
    <property type="component" value="Unassembled WGS sequence"/>
</dbReference>
<dbReference type="Proteomes" id="UP000663832">
    <property type="component" value="Unassembled WGS sequence"/>
</dbReference>
<comment type="caution">
    <text evidence="1">The sequence shown here is derived from an EMBL/GenBank/DDBJ whole genome shotgun (WGS) entry which is preliminary data.</text>
</comment>
<evidence type="ECO:0000313" key="3">
    <source>
        <dbReference type="Proteomes" id="UP000663832"/>
    </source>
</evidence>
<organism evidence="1 4">
    <name type="scientific">Adineta steineri</name>
    <dbReference type="NCBI Taxonomy" id="433720"/>
    <lineage>
        <taxon>Eukaryota</taxon>
        <taxon>Metazoa</taxon>
        <taxon>Spiralia</taxon>
        <taxon>Gnathifera</taxon>
        <taxon>Rotifera</taxon>
        <taxon>Eurotatoria</taxon>
        <taxon>Bdelloidea</taxon>
        <taxon>Adinetida</taxon>
        <taxon>Adinetidae</taxon>
        <taxon>Adineta</taxon>
    </lineage>
</organism>
<dbReference type="OrthoDB" id="10051760at2759"/>
<keyword evidence="3" id="KW-1185">Reference proteome</keyword>
<dbReference type="AlphaFoldDB" id="A0A814R6L3"/>
<evidence type="ECO:0000313" key="4">
    <source>
        <dbReference type="Proteomes" id="UP000663877"/>
    </source>
</evidence>
<protein>
    <submittedName>
        <fullName evidence="1">Uncharacterized protein</fullName>
    </submittedName>
</protein>
<sequence length="99" mass="11724">MNFYGDDELKEACRSEMISDLNIILDRKTTPAFFCMVQYYGREHELCGDKRNFEPELIPSPNIIIQISAHHPQKKLPIMIKHGFYCYQHNQFNTNDKKD</sequence>
<dbReference type="EMBL" id="CAJNOM010000713">
    <property type="protein sequence ID" value="CAF1548261.1"/>
    <property type="molecule type" value="Genomic_DNA"/>
</dbReference>
<evidence type="ECO:0000313" key="2">
    <source>
        <dbReference type="EMBL" id="CAF1548261.1"/>
    </source>
</evidence>
<proteinExistence type="predicted"/>
<dbReference type="EMBL" id="CAJNOI010000147">
    <property type="protein sequence ID" value="CAF1129599.1"/>
    <property type="molecule type" value="Genomic_DNA"/>
</dbReference>
<reference evidence="1" key="1">
    <citation type="submission" date="2021-02" db="EMBL/GenBank/DDBJ databases">
        <authorList>
            <person name="Nowell W R."/>
        </authorList>
    </citation>
    <scope>NUCLEOTIDE SEQUENCE</scope>
</reference>